<gene>
    <name evidence="1" type="ORF">PR048_002193</name>
</gene>
<dbReference type="EMBL" id="JARBHB010000001">
    <property type="protein sequence ID" value="KAJ8896847.1"/>
    <property type="molecule type" value="Genomic_DNA"/>
</dbReference>
<reference evidence="1 2" key="1">
    <citation type="submission" date="2023-02" db="EMBL/GenBank/DDBJ databases">
        <title>LHISI_Scaffold_Assembly.</title>
        <authorList>
            <person name="Stuart O.P."/>
            <person name="Cleave R."/>
            <person name="Magrath M.J.L."/>
            <person name="Mikheyev A.S."/>
        </authorList>
    </citation>
    <scope>NUCLEOTIDE SEQUENCE [LARGE SCALE GENOMIC DNA]</scope>
    <source>
        <strain evidence="1">Daus_M_001</strain>
        <tissue evidence="1">Leg muscle</tissue>
    </source>
</reference>
<keyword evidence="2" id="KW-1185">Reference proteome</keyword>
<dbReference type="Proteomes" id="UP001159363">
    <property type="component" value="Chromosome 1"/>
</dbReference>
<comment type="caution">
    <text evidence="1">The sequence shown here is derived from an EMBL/GenBank/DDBJ whole genome shotgun (WGS) entry which is preliminary data.</text>
</comment>
<proteinExistence type="predicted"/>
<name>A0ABQ9IJK9_9NEOP</name>
<evidence type="ECO:0000313" key="2">
    <source>
        <dbReference type="Proteomes" id="UP001159363"/>
    </source>
</evidence>
<organism evidence="1 2">
    <name type="scientific">Dryococelus australis</name>
    <dbReference type="NCBI Taxonomy" id="614101"/>
    <lineage>
        <taxon>Eukaryota</taxon>
        <taxon>Metazoa</taxon>
        <taxon>Ecdysozoa</taxon>
        <taxon>Arthropoda</taxon>
        <taxon>Hexapoda</taxon>
        <taxon>Insecta</taxon>
        <taxon>Pterygota</taxon>
        <taxon>Neoptera</taxon>
        <taxon>Polyneoptera</taxon>
        <taxon>Phasmatodea</taxon>
        <taxon>Verophasmatodea</taxon>
        <taxon>Anareolatae</taxon>
        <taxon>Phasmatidae</taxon>
        <taxon>Eurycanthinae</taxon>
        <taxon>Dryococelus</taxon>
    </lineage>
</organism>
<evidence type="ECO:0000313" key="1">
    <source>
        <dbReference type="EMBL" id="KAJ8896847.1"/>
    </source>
</evidence>
<protein>
    <submittedName>
        <fullName evidence="1">Uncharacterized protein</fullName>
    </submittedName>
</protein>
<accession>A0ABQ9IJK9</accession>
<sequence length="91" mass="10191">MPPPATASSPAEAFLPPERVITPVLWSEYSPGLIASIGHLEHLDNMDEEVEVVTLRDLHAKVRLFREDMAAATHNNRILCDRNYAVLLEEV</sequence>